<comment type="caution">
    <text evidence="2">The sequence shown here is derived from an EMBL/GenBank/DDBJ whole genome shotgun (WGS) entry which is preliminary data.</text>
</comment>
<name>A0A6A9UWK4_9ACTN</name>
<protein>
    <submittedName>
        <fullName evidence="2">Uncharacterized protein</fullName>
    </submittedName>
</protein>
<evidence type="ECO:0000256" key="1">
    <source>
        <dbReference type="SAM" id="MobiDB-lite"/>
    </source>
</evidence>
<dbReference type="EMBL" id="WPCU01000010">
    <property type="protein sequence ID" value="MVA77223.1"/>
    <property type="molecule type" value="Genomic_DNA"/>
</dbReference>
<reference evidence="2 3" key="1">
    <citation type="submission" date="2019-12" db="EMBL/GenBank/DDBJ databases">
        <title>Auraticoccus cholistani sp. nov., an actinomycete isolated from soil of Cholistan desert.</title>
        <authorList>
            <person name="Cheema M.T."/>
        </authorList>
    </citation>
    <scope>NUCLEOTIDE SEQUENCE [LARGE SCALE GENOMIC DNA]</scope>
    <source>
        <strain evidence="2 3">F435</strain>
    </source>
</reference>
<feature type="compositionally biased region" description="Gly residues" evidence="1">
    <location>
        <begin position="216"/>
        <end position="227"/>
    </location>
</feature>
<keyword evidence="3" id="KW-1185">Reference proteome</keyword>
<dbReference type="AlphaFoldDB" id="A0A6A9UWK4"/>
<accession>A0A6A9UWK4</accession>
<evidence type="ECO:0000313" key="2">
    <source>
        <dbReference type="EMBL" id="MVA77223.1"/>
    </source>
</evidence>
<dbReference type="Proteomes" id="UP000435304">
    <property type="component" value="Unassembled WGS sequence"/>
</dbReference>
<feature type="region of interest" description="Disordered" evidence="1">
    <location>
        <begin position="78"/>
        <end position="97"/>
    </location>
</feature>
<gene>
    <name evidence="2" type="ORF">GC722_14505</name>
</gene>
<proteinExistence type="predicted"/>
<organism evidence="2 3">
    <name type="scientific">Auraticoccus cholistanensis</name>
    <dbReference type="NCBI Taxonomy" id="2656650"/>
    <lineage>
        <taxon>Bacteria</taxon>
        <taxon>Bacillati</taxon>
        <taxon>Actinomycetota</taxon>
        <taxon>Actinomycetes</taxon>
        <taxon>Propionibacteriales</taxon>
        <taxon>Propionibacteriaceae</taxon>
        <taxon>Auraticoccus</taxon>
    </lineage>
</organism>
<feature type="region of interest" description="Disordered" evidence="1">
    <location>
        <begin position="209"/>
        <end position="230"/>
    </location>
</feature>
<evidence type="ECO:0000313" key="3">
    <source>
        <dbReference type="Proteomes" id="UP000435304"/>
    </source>
</evidence>
<sequence>MAGQLADGHRAAHVQRGLAAGLRQRAGTVGDGGVEVEGVGEVEPTGHRGQPVLATGHVVGDVEAAAVGGGQALPFGLGGHEPHGRGGDEPVELGGADPAGHGGDLVVDKPGRLDGEGRGAGGDPAGLPCRHLTAVDELPQPGEAVAQLERLPDQRAAGVGGAAQRGRQLGHAGLINLWCTGTRERNPGGAALPGGLGDVLDRRVQVGPRGRVRQDGGSGGVLRGTGGTDVRQQRCGVGAARAHTGNLRRGTDSSRSCVRICGQLGTCPVEADRPSLNRRRCRSPRWELGRSPRPSAAATRT</sequence>